<dbReference type="RefSeq" id="WP_125031719.1">
    <property type="nucleotide sequence ID" value="NZ_JAPXVP010000017.1"/>
</dbReference>
<feature type="domain" description="N-acetyltransferase" evidence="1">
    <location>
        <begin position="5"/>
        <end position="156"/>
    </location>
</feature>
<dbReference type="CDD" id="cd04301">
    <property type="entry name" value="NAT_SF"/>
    <property type="match status" value="1"/>
</dbReference>
<evidence type="ECO:0000313" key="3">
    <source>
        <dbReference type="Proteomes" id="UP000285794"/>
    </source>
</evidence>
<sequence>MKKMLVYRDITFKEILLIKELWERNRDYHQQISKSFGNLYKELIFEDRMIGFAGLDKDRIKMTLVEDVLSDESVAYCISVRNEMCGEVQTLHVIEEYRGCGIGKSLMLDHMMWFKKNDCNDVKLNVSCENKNTIAFYEALGFRSNTIEMCLMSPES</sequence>
<name>A0A425XXS6_9BACT</name>
<comment type="caution">
    <text evidence="2">The sequence shown here is derived from an EMBL/GenBank/DDBJ whole genome shotgun (WGS) entry which is preliminary data.</text>
</comment>
<dbReference type="AlphaFoldDB" id="A0A425XXS6"/>
<organism evidence="2 3">
    <name type="scientific">Ancylomarina euxinus</name>
    <dbReference type="NCBI Taxonomy" id="2283627"/>
    <lineage>
        <taxon>Bacteria</taxon>
        <taxon>Pseudomonadati</taxon>
        <taxon>Bacteroidota</taxon>
        <taxon>Bacteroidia</taxon>
        <taxon>Marinilabiliales</taxon>
        <taxon>Marinifilaceae</taxon>
        <taxon>Ancylomarina</taxon>
    </lineage>
</organism>
<dbReference type="InterPro" id="IPR000182">
    <property type="entry name" value="GNAT_dom"/>
</dbReference>
<dbReference type="InterPro" id="IPR016181">
    <property type="entry name" value="Acyl_CoA_acyltransferase"/>
</dbReference>
<proteinExistence type="predicted"/>
<accession>A0A425XXS6</accession>
<dbReference type="GO" id="GO:0016747">
    <property type="term" value="F:acyltransferase activity, transferring groups other than amino-acyl groups"/>
    <property type="evidence" value="ECO:0007669"/>
    <property type="project" value="InterPro"/>
</dbReference>
<dbReference type="Pfam" id="PF00583">
    <property type="entry name" value="Acetyltransf_1"/>
    <property type="match status" value="1"/>
</dbReference>
<dbReference type="PROSITE" id="PS51186">
    <property type="entry name" value="GNAT"/>
    <property type="match status" value="1"/>
</dbReference>
<reference evidence="2 3" key="1">
    <citation type="submission" date="2018-07" db="EMBL/GenBank/DDBJ databases">
        <title>Draft genome sequence of Ancylomarina sp. M1P.</title>
        <authorList>
            <person name="Yadav S."/>
            <person name="Villanueva L."/>
            <person name="Damste J.S.S."/>
        </authorList>
    </citation>
    <scope>NUCLEOTIDE SEQUENCE [LARGE SCALE GENOMIC DNA]</scope>
    <source>
        <strain evidence="2 3">M1P</strain>
    </source>
</reference>
<dbReference type="EMBL" id="QQWG01000019">
    <property type="protein sequence ID" value="RRG19533.1"/>
    <property type="molecule type" value="Genomic_DNA"/>
</dbReference>
<dbReference type="OrthoDB" id="9800604at2"/>
<keyword evidence="2" id="KW-0808">Transferase</keyword>
<dbReference type="Gene3D" id="3.40.630.30">
    <property type="match status" value="1"/>
</dbReference>
<dbReference type="Proteomes" id="UP000285794">
    <property type="component" value="Unassembled WGS sequence"/>
</dbReference>
<evidence type="ECO:0000259" key="1">
    <source>
        <dbReference type="PROSITE" id="PS51186"/>
    </source>
</evidence>
<keyword evidence="3" id="KW-1185">Reference proteome</keyword>
<protein>
    <submittedName>
        <fullName evidence="2">GNAT family N-acetyltransferase</fullName>
    </submittedName>
</protein>
<gene>
    <name evidence="2" type="ORF">DWB61_15080</name>
</gene>
<evidence type="ECO:0000313" key="2">
    <source>
        <dbReference type="EMBL" id="RRG19533.1"/>
    </source>
</evidence>
<dbReference type="SUPFAM" id="SSF55729">
    <property type="entry name" value="Acyl-CoA N-acyltransferases (Nat)"/>
    <property type="match status" value="1"/>
</dbReference>